<reference evidence="1 2" key="1">
    <citation type="submission" date="2022-11" db="EMBL/GenBank/DDBJ databases">
        <title>Genome Sequencing of Nocardia sp. ON39_IFM12276 and assembly.</title>
        <authorList>
            <person name="Shimojima M."/>
            <person name="Toyokawa M."/>
            <person name="Uesaka K."/>
        </authorList>
    </citation>
    <scope>NUCLEOTIDE SEQUENCE [LARGE SCALE GENOMIC DNA]</scope>
    <source>
        <strain evidence="1 2">IFM 12276</strain>
    </source>
</reference>
<evidence type="ECO:0000313" key="2">
    <source>
        <dbReference type="Proteomes" id="UP001317870"/>
    </source>
</evidence>
<gene>
    <name evidence="1" type="ORF">IFM12276_67460</name>
</gene>
<accession>A0ABN6UEL4</accession>
<organism evidence="1 2">
    <name type="scientific">Nocardia sputorum</name>
    <dbReference type="NCBI Taxonomy" id="2984338"/>
    <lineage>
        <taxon>Bacteria</taxon>
        <taxon>Bacillati</taxon>
        <taxon>Actinomycetota</taxon>
        <taxon>Actinomycetes</taxon>
        <taxon>Mycobacteriales</taxon>
        <taxon>Nocardiaceae</taxon>
        <taxon>Nocardia</taxon>
    </lineage>
</organism>
<dbReference type="EMBL" id="AP026978">
    <property type="protein sequence ID" value="BDU03718.1"/>
    <property type="molecule type" value="Genomic_DNA"/>
</dbReference>
<keyword evidence="2" id="KW-1185">Reference proteome</keyword>
<proteinExistence type="predicted"/>
<dbReference type="RefSeq" id="WP_281876891.1">
    <property type="nucleotide sequence ID" value="NZ_AP026978.1"/>
</dbReference>
<protein>
    <submittedName>
        <fullName evidence="1">Uncharacterized protein</fullName>
    </submittedName>
</protein>
<dbReference type="Proteomes" id="UP001317870">
    <property type="component" value="Chromosome"/>
</dbReference>
<name>A0ABN6UEL4_9NOCA</name>
<sequence>MITEMIPMWTSQRTLVSLRDVLQLFPPNNWRWTVEDFDGVFGRSPTGITWAQFRERVATGAVAFDWNGIQQFADGVDQMIDGRIVATDESGTTVVQLDAFDSTEYEIVIDPAWSGAAAFVAAVPGGWGLGADSGLMLLTGIGVAPAVPGNGEGP</sequence>
<evidence type="ECO:0000313" key="1">
    <source>
        <dbReference type="EMBL" id="BDU03718.1"/>
    </source>
</evidence>